<gene>
    <name evidence="2" type="primary">paaZ</name>
    <name evidence="2" type="ORF">TBK1r_16490</name>
</gene>
<dbReference type="Gene3D" id="3.10.129.10">
    <property type="entry name" value="Hotdog Thioesterase"/>
    <property type="match status" value="1"/>
</dbReference>
<name>A0ABX5XL65_9BACT</name>
<dbReference type="Pfam" id="PF01575">
    <property type="entry name" value="MaoC_dehydratas"/>
    <property type="match status" value="1"/>
</dbReference>
<sequence length="227" mass="24803">MRHDGARHVTMRVPPPSPEIAVVLMTESTANETDAKTDPQTAIFRINSEQTELVSAEDPETTHLVSTATPLETLPPADPTLYAEDLAVGDVWLTETREITDGDVQAFADLTGDHTPLHGDQGSASPYGKPIAHGLLGLSVLAGLGTNYPKASTLAFVSVEDWRFVAPVFFGDRVQGRNEIVQIEPHGRRAVKVRWLRQLLDETGRVTQEGYFVTLVGSKARGRKKPR</sequence>
<dbReference type="InterPro" id="IPR029069">
    <property type="entry name" value="HotDog_dom_sf"/>
</dbReference>
<proteinExistence type="predicted"/>
<dbReference type="InterPro" id="IPR002539">
    <property type="entry name" value="MaoC-like_dom"/>
</dbReference>
<evidence type="ECO:0000259" key="1">
    <source>
        <dbReference type="Pfam" id="PF01575"/>
    </source>
</evidence>
<organism evidence="2 3">
    <name type="scientific">Stieleria magnilauensis</name>
    <dbReference type="NCBI Taxonomy" id="2527963"/>
    <lineage>
        <taxon>Bacteria</taxon>
        <taxon>Pseudomonadati</taxon>
        <taxon>Planctomycetota</taxon>
        <taxon>Planctomycetia</taxon>
        <taxon>Pirellulales</taxon>
        <taxon>Pirellulaceae</taxon>
        <taxon>Stieleria</taxon>
    </lineage>
</organism>
<dbReference type="Proteomes" id="UP000318081">
    <property type="component" value="Chromosome"/>
</dbReference>
<dbReference type="InterPro" id="IPR052342">
    <property type="entry name" value="MCH/BMMD"/>
</dbReference>
<keyword evidence="3" id="KW-1185">Reference proteome</keyword>
<dbReference type="SUPFAM" id="SSF54637">
    <property type="entry name" value="Thioesterase/thiol ester dehydrase-isomerase"/>
    <property type="match status" value="1"/>
</dbReference>
<accession>A0ABX5XL65</accession>
<dbReference type="PANTHER" id="PTHR43664:SF1">
    <property type="entry name" value="BETA-METHYLMALYL-COA DEHYDRATASE"/>
    <property type="match status" value="1"/>
</dbReference>
<dbReference type="EMBL" id="CP036432">
    <property type="protein sequence ID" value="QDV82717.1"/>
    <property type="molecule type" value="Genomic_DNA"/>
</dbReference>
<dbReference type="PANTHER" id="PTHR43664">
    <property type="entry name" value="MONOAMINE OXIDASE-RELATED"/>
    <property type="match status" value="1"/>
</dbReference>
<reference evidence="2 3" key="1">
    <citation type="submission" date="2019-02" db="EMBL/GenBank/DDBJ databases">
        <title>Deep-cultivation of Planctomycetes and their phenomic and genomic characterization uncovers novel biology.</title>
        <authorList>
            <person name="Wiegand S."/>
            <person name="Jogler M."/>
            <person name="Boedeker C."/>
            <person name="Pinto D."/>
            <person name="Vollmers J."/>
            <person name="Rivas-Marin E."/>
            <person name="Kohn T."/>
            <person name="Peeters S.H."/>
            <person name="Heuer A."/>
            <person name="Rast P."/>
            <person name="Oberbeckmann S."/>
            <person name="Bunk B."/>
            <person name="Jeske O."/>
            <person name="Meyerdierks A."/>
            <person name="Storesund J.E."/>
            <person name="Kallscheuer N."/>
            <person name="Luecker S."/>
            <person name="Lage O.M."/>
            <person name="Pohl T."/>
            <person name="Merkel B.J."/>
            <person name="Hornburger P."/>
            <person name="Mueller R.-W."/>
            <person name="Bruemmer F."/>
            <person name="Labrenz M."/>
            <person name="Spormann A.M."/>
            <person name="Op den Camp H."/>
            <person name="Overmann J."/>
            <person name="Amann R."/>
            <person name="Jetten M.S.M."/>
            <person name="Mascher T."/>
            <person name="Medema M.H."/>
            <person name="Devos D.P."/>
            <person name="Kaster A.-K."/>
            <person name="Ovreas L."/>
            <person name="Rohde M."/>
            <person name="Galperin M.Y."/>
            <person name="Jogler C."/>
        </authorList>
    </citation>
    <scope>NUCLEOTIDE SEQUENCE [LARGE SCALE GENOMIC DNA]</scope>
    <source>
        <strain evidence="2 3">TBK1r</strain>
    </source>
</reference>
<protein>
    <submittedName>
        <fullName evidence="2">Bifunctional protein PaaZ</fullName>
    </submittedName>
</protein>
<feature type="domain" description="MaoC-like" evidence="1">
    <location>
        <begin position="94"/>
        <end position="189"/>
    </location>
</feature>
<evidence type="ECO:0000313" key="3">
    <source>
        <dbReference type="Proteomes" id="UP000318081"/>
    </source>
</evidence>
<evidence type="ECO:0000313" key="2">
    <source>
        <dbReference type="EMBL" id="QDV82717.1"/>
    </source>
</evidence>